<dbReference type="InterPro" id="IPR011009">
    <property type="entry name" value="Kinase-like_dom_sf"/>
</dbReference>
<protein>
    <recommendedName>
        <fullName evidence="2">Aminoglycoside phosphotransferase domain-containing protein</fullName>
    </recommendedName>
</protein>
<dbReference type="PANTHER" id="PTHR21064:SF5">
    <property type="entry name" value="SLR1880 PROTEIN"/>
    <property type="match status" value="1"/>
</dbReference>
<feature type="domain" description="Aminoglycoside phosphotransferase" evidence="2">
    <location>
        <begin position="21"/>
        <end position="255"/>
    </location>
</feature>
<accession>A0A2M8LGS0</accession>
<dbReference type="AlphaFoldDB" id="A0A2M8LGS0"/>
<dbReference type="Pfam" id="PF01636">
    <property type="entry name" value="APH"/>
    <property type="match status" value="1"/>
</dbReference>
<reference evidence="4" key="1">
    <citation type="submission" date="2017-09" db="EMBL/GenBank/DDBJ databases">
        <title>Depth-based differentiation of microbial function through sediment-hosted aquifers and enrichment of novel symbionts in the deep terrestrial subsurface.</title>
        <authorList>
            <person name="Probst A.J."/>
            <person name="Ladd B."/>
            <person name="Jarett J.K."/>
            <person name="Geller-Mcgrath D.E."/>
            <person name="Sieber C.M.K."/>
            <person name="Emerson J.B."/>
            <person name="Anantharaman K."/>
            <person name="Thomas B.C."/>
            <person name="Malmstrom R."/>
            <person name="Stieglmeier M."/>
            <person name="Klingl A."/>
            <person name="Woyke T."/>
            <person name="Ryan C.M."/>
            <person name="Banfield J.F."/>
        </authorList>
    </citation>
    <scope>NUCLEOTIDE SEQUENCE [LARGE SCALE GENOMIC DNA]</scope>
</reference>
<dbReference type="Proteomes" id="UP000231436">
    <property type="component" value="Unassembled WGS sequence"/>
</dbReference>
<dbReference type="PANTHER" id="PTHR21064">
    <property type="entry name" value="AMINOGLYCOSIDE PHOSPHOTRANSFERASE DOMAIN-CONTAINING PROTEIN-RELATED"/>
    <property type="match status" value="1"/>
</dbReference>
<evidence type="ECO:0000259" key="2">
    <source>
        <dbReference type="Pfam" id="PF01636"/>
    </source>
</evidence>
<evidence type="ECO:0000313" key="3">
    <source>
        <dbReference type="EMBL" id="PJE76643.1"/>
    </source>
</evidence>
<gene>
    <name evidence="3" type="ORF">COV05_03615</name>
</gene>
<evidence type="ECO:0000256" key="1">
    <source>
        <dbReference type="SAM" id="Coils"/>
    </source>
</evidence>
<dbReference type="Gene3D" id="3.30.200.20">
    <property type="entry name" value="Phosphorylase Kinase, domain 1"/>
    <property type="match status" value="1"/>
</dbReference>
<evidence type="ECO:0000313" key="4">
    <source>
        <dbReference type="Proteomes" id="UP000231436"/>
    </source>
</evidence>
<dbReference type="InterPro" id="IPR050249">
    <property type="entry name" value="Pseudomonas-type_ThrB"/>
</dbReference>
<dbReference type="SUPFAM" id="SSF56112">
    <property type="entry name" value="Protein kinase-like (PK-like)"/>
    <property type="match status" value="1"/>
</dbReference>
<dbReference type="EMBL" id="PFEU01000017">
    <property type="protein sequence ID" value="PJE76643.1"/>
    <property type="molecule type" value="Genomic_DNA"/>
</dbReference>
<name>A0A2M8LGS0_9BACT</name>
<comment type="caution">
    <text evidence="3">The sequence shown here is derived from an EMBL/GenBank/DDBJ whole genome shotgun (WGS) entry which is preliminary data.</text>
</comment>
<feature type="coiled-coil region" evidence="1">
    <location>
        <begin position="149"/>
        <end position="176"/>
    </location>
</feature>
<sequence length="340" mass="38489">MKHEIPKAVLSSYDIGNVTRVKVVTDGLVHKTFEIETPTGQYILQKLHPVLASKAIGRDFLFVTRFLALEGFPTPQAVLSKKGDVVLKIGNDAWRMQTKLKGKTLHVLKDLKMAQACGELYAQFHHVMDGFPYTFTSTKILHETEKVYASFLESVKKGKKEEVAEVQEEIEFLTIMLPKYFLPSDLPMRVIHGDPKISNILFNTKGEAKAIIDLDTCNRRPLLVELGDAFRSWCGGAEDAIDNTFNLAVFRSAWRGYQKGAGDMMTKKEVQYVPQAIGTITLELAARFMADYFDDHYFGWDASRYASRREHNLARARGQISEFMDYQKKLPAIKKIVGGK</sequence>
<organism evidence="3 4">
    <name type="scientific">Candidatus Uhrbacteria bacterium CG10_big_fil_rev_8_21_14_0_10_48_16</name>
    <dbReference type="NCBI Taxonomy" id="1975038"/>
    <lineage>
        <taxon>Bacteria</taxon>
        <taxon>Candidatus Uhriibacteriota</taxon>
    </lineage>
</organism>
<dbReference type="InterPro" id="IPR002575">
    <property type="entry name" value="Aminoglycoside_PTrfase"/>
</dbReference>
<dbReference type="Gene3D" id="3.90.1200.10">
    <property type="match status" value="1"/>
</dbReference>
<keyword evidence="1" id="KW-0175">Coiled coil</keyword>
<proteinExistence type="predicted"/>